<dbReference type="GO" id="GO:0046872">
    <property type="term" value="F:metal ion binding"/>
    <property type="evidence" value="ECO:0007669"/>
    <property type="project" value="UniProtKB-KW"/>
</dbReference>
<feature type="transmembrane region" description="Helical" evidence="8">
    <location>
        <begin position="101"/>
        <end position="119"/>
    </location>
</feature>
<comment type="cofactor">
    <cofactor evidence="7">
        <name>Mg(2+)</name>
        <dbReference type="ChEBI" id="CHEBI:18420"/>
    </cofactor>
</comment>
<keyword evidence="2" id="KW-1003">Cell membrane</keyword>
<accession>A0A1M4WU83</accession>
<keyword evidence="7" id="KW-0479">Metal-binding</keyword>
<dbReference type="Proteomes" id="UP000184368">
    <property type="component" value="Unassembled WGS sequence"/>
</dbReference>
<dbReference type="RefSeq" id="WP_073040620.1">
    <property type="nucleotide sequence ID" value="NZ_FQUO01000003.1"/>
</dbReference>
<dbReference type="PANTHER" id="PTHR22926">
    <property type="entry name" value="PHOSPHO-N-ACETYLMURAMOYL-PENTAPEPTIDE-TRANSFERASE"/>
    <property type="match status" value="1"/>
</dbReference>
<evidence type="ECO:0000313" key="10">
    <source>
        <dbReference type="Proteomes" id="UP000184368"/>
    </source>
</evidence>
<dbReference type="PROSITE" id="PS01348">
    <property type="entry name" value="MRAY_2"/>
    <property type="match status" value="1"/>
</dbReference>
<evidence type="ECO:0000256" key="5">
    <source>
        <dbReference type="ARBA" id="ARBA00022989"/>
    </source>
</evidence>
<comment type="subcellular location">
    <subcellularLocation>
        <location evidence="1">Cell membrane</location>
        <topology evidence="1">Multi-pass membrane protein</topology>
    </subcellularLocation>
</comment>
<feature type="transmembrane region" description="Helical" evidence="8">
    <location>
        <begin position="48"/>
        <end position="67"/>
    </location>
</feature>
<dbReference type="PANTHER" id="PTHR22926:SF3">
    <property type="entry name" value="UNDECAPRENYL-PHOSPHATE ALPHA-N-ACETYLGLUCOSAMINYL 1-PHOSPHATE TRANSFERASE"/>
    <property type="match status" value="1"/>
</dbReference>
<feature type="transmembrane region" description="Helical" evidence="8">
    <location>
        <begin position="73"/>
        <end position="89"/>
    </location>
</feature>
<dbReference type="EMBL" id="FQUO01000003">
    <property type="protein sequence ID" value="SHE84603.1"/>
    <property type="molecule type" value="Genomic_DNA"/>
</dbReference>
<feature type="transmembrane region" description="Helical" evidence="8">
    <location>
        <begin position="213"/>
        <end position="232"/>
    </location>
</feature>
<dbReference type="CDD" id="cd06853">
    <property type="entry name" value="GT_WecA_like"/>
    <property type="match status" value="1"/>
</dbReference>
<dbReference type="GO" id="GO:0071555">
    <property type="term" value="P:cell wall organization"/>
    <property type="evidence" value="ECO:0007669"/>
    <property type="project" value="TreeGrafter"/>
</dbReference>
<dbReference type="GO" id="GO:0005886">
    <property type="term" value="C:plasma membrane"/>
    <property type="evidence" value="ECO:0007669"/>
    <property type="project" value="UniProtKB-SubCell"/>
</dbReference>
<keyword evidence="6 8" id="KW-0472">Membrane</keyword>
<reference evidence="9 10" key="1">
    <citation type="submission" date="2016-11" db="EMBL/GenBank/DDBJ databases">
        <authorList>
            <person name="Jaros S."/>
            <person name="Januszkiewicz K."/>
            <person name="Wedrychowicz H."/>
        </authorList>
    </citation>
    <scope>NUCLEOTIDE SEQUENCE [LARGE SCALE GENOMIC DNA]</scope>
    <source>
        <strain evidence="9 10">DSM 26897</strain>
    </source>
</reference>
<dbReference type="GO" id="GO:0044038">
    <property type="term" value="P:cell wall macromolecule biosynthetic process"/>
    <property type="evidence" value="ECO:0007669"/>
    <property type="project" value="TreeGrafter"/>
</dbReference>
<feature type="binding site" evidence="7">
    <location>
        <position position="212"/>
    </location>
    <ligand>
        <name>Mg(2+)</name>
        <dbReference type="ChEBI" id="CHEBI:18420"/>
    </ligand>
</feature>
<keyword evidence="5 8" id="KW-1133">Transmembrane helix</keyword>
<dbReference type="AlphaFoldDB" id="A0A1M4WU83"/>
<dbReference type="GO" id="GO:0016780">
    <property type="term" value="F:phosphotransferase activity, for other substituted phosphate groups"/>
    <property type="evidence" value="ECO:0007669"/>
    <property type="project" value="InterPro"/>
</dbReference>
<organism evidence="9 10">
    <name type="scientific">Cnuella takakiae</name>
    <dbReference type="NCBI Taxonomy" id="1302690"/>
    <lineage>
        <taxon>Bacteria</taxon>
        <taxon>Pseudomonadati</taxon>
        <taxon>Bacteroidota</taxon>
        <taxon>Chitinophagia</taxon>
        <taxon>Chitinophagales</taxon>
        <taxon>Chitinophagaceae</taxon>
        <taxon>Cnuella</taxon>
    </lineage>
</organism>
<dbReference type="InterPro" id="IPR000715">
    <property type="entry name" value="Glycosyl_transferase_4"/>
</dbReference>
<name>A0A1M4WU83_9BACT</name>
<dbReference type="Pfam" id="PF00953">
    <property type="entry name" value="Glycos_transf_4"/>
    <property type="match status" value="1"/>
</dbReference>
<sequence>MRTLLLSGSVAFLITFFVLPAIIKIAAAKQLFDLPDARKLHQRPVASLGGVGMFIGFFLTDLLLVSHQQLASLQYYLAAALVIFFLGLKDDILIITPLKKFLGQVLAAAILIHLAGLRIHGLHGLFGVQNIPAPLEILLSYATIILVINAYNLIDGIDGLAGALGLLNMGAFGLLFLWVGDLPYGVLAFAMGGSLLAFLLFNHQPAKIFMGDSGSMAVGLFNAIFALRFLHFPGTSSLQQPLPAVLPLVIAVLAVPLVDTIRVFSIRLLRGRSPFAPDRNHVHHLLLKRGLSHRQATYTCVAANAALLALALLGQGFDATILLLALVLMAGALLAVLVYPLRFGRKQGTISIYSKPKAAANKLAIPGGAASAA</sequence>
<keyword evidence="7" id="KW-0460">Magnesium</keyword>
<keyword evidence="4 8" id="KW-0812">Transmembrane</keyword>
<evidence type="ECO:0000256" key="7">
    <source>
        <dbReference type="PIRSR" id="PIRSR600715-1"/>
    </source>
</evidence>
<gene>
    <name evidence="9" type="ORF">SAMN05444008_103138</name>
</gene>
<dbReference type="InterPro" id="IPR018480">
    <property type="entry name" value="PNAcMuramoyl-5peptid_Trfase_CS"/>
</dbReference>
<evidence type="ECO:0000256" key="2">
    <source>
        <dbReference type="ARBA" id="ARBA00022475"/>
    </source>
</evidence>
<feature type="transmembrane region" description="Helical" evidence="8">
    <location>
        <begin position="296"/>
        <end position="313"/>
    </location>
</feature>
<keyword evidence="3 9" id="KW-0808">Transferase</keyword>
<evidence type="ECO:0000256" key="6">
    <source>
        <dbReference type="ARBA" id="ARBA00023136"/>
    </source>
</evidence>
<evidence type="ECO:0000256" key="1">
    <source>
        <dbReference type="ARBA" id="ARBA00004651"/>
    </source>
</evidence>
<proteinExistence type="predicted"/>
<evidence type="ECO:0000313" key="9">
    <source>
        <dbReference type="EMBL" id="SHE84603.1"/>
    </source>
</evidence>
<dbReference type="OrthoDB" id="9783652at2"/>
<evidence type="ECO:0000256" key="4">
    <source>
        <dbReference type="ARBA" id="ARBA00022692"/>
    </source>
</evidence>
<feature type="transmembrane region" description="Helical" evidence="8">
    <location>
        <begin position="131"/>
        <end position="153"/>
    </location>
</feature>
<feature type="binding site" evidence="7">
    <location>
        <position position="152"/>
    </location>
    <ligand>
        <name>Mg(2+)</name>
        <dbReference type="ChEBI" id="CHEBI:18420"/>
    </ligand>
</feature>
<feature type="transmembrane region" description="Helical" evidence="8">
    <location>
        <begin position="244"/>
        <end position="264"/>
    </location>
</feature>
<evidence type="ECO:0000256" key="3">
    <source>
        <dbReference type="ARBA" id="ARBA00022679"/>
    </source>
</evidence>
<feature type="transmembrane region" description="Helical" evidence="8">
    <location>
        <begin position="184"/>
        <end position="201"/>
    </location>
</feature>
<keyword evidence="10" id="KW-1185">Reference proteome</keyword>
<evidence type="ECO:0000256" key="8">
    <source>
        <dbReference type="SAM" id="Phobius"/>
    </source>
</evidence>
<feature type="transmembrane region" description="Helical" evidence="8">
    <location>
        <begin position="319"/>
        <end position="341"/>
    </location>
</feature>
<dbReference type="GO" id="GO:0009103">
    <property type="term" value="P:lipopolysaccharide biosynthetic process"/>
    <property type="evidence" value="ECO:0007669"/>
    <property type="project" value="TreeGrafter"/>
</dbReference>
<protein>
    <submittedName>
        <fullName evidence="9">UDP-N-acetylmuramyl pentapeptide phosphotransferase/UDP-N-acetylglucosamine-1-phosphate transferase</fullName>
    </submittedName>
</protein>
<feature type="transmembrane region" description="Helical" evidence="8">
    <location>
        <begin position="160"/>
        <end position="178"/>
    </location>
</feature>
<feature type="transmembrane region" description="Helical" evidence="8">
    <location>
        <begin position="6"/>
        <end position="27"/>
    </location>
</feature>
<dbReference type="STRING" id="1302690.BUE76_06710"/>